<evidence type="ECO:0000256" key="1">
    <source>
        <dbReference type="ARBA" id="ARBA00004141"/>
    </source>
</evidence>
<reference evidence="8 9" key="2">
    <citation type="submission" date="2016-05" db="EMBL/GenBank/DDBJ databases">
        <title>Lineage-specific infection strategies underlie the spectrum of fungal disease in amphibians.</title>
        <authorList>
            <person name="Cuomo C.A."/>
            <person name="Farrer R.A."/>
            <person name="James T."/>
            <person name="Longcore J."/>
            <person name="Birren B."/>
        </authorList>
    </citation>
    <scope>NUCLEOTIDE SEQUENCE [LARGE SCALE GENOMIC DNA]</scope>
    <source>
        <strain evidence="8 9">JEL423</strain>
    </source>
</reference>
<evidence type="ECO:0000256" key="6">
    <source>
        <dbReference type="ARBA" id="ARBA00023136"/>
    </source>
</evidence>
<dbReference type="VEuPathDB" id="FungiDB:BDEG_20224"/>
<sequence>MGKHDNELVDVQQKLFQKSNHWSSLGVIILSIAIILSCFLGQLQQHVYQEYGEQWREGLFYTHALGLPAFIFLYKDLKMQALEYNASPIISIGDVAAEWLPGPLSKAIWSVMGLDALRQVFVPEMWLFLVGNVLTQCRSNTWLNVKSIL</sequence>
<comment type="subcellular location">
    <subcellularLocation>
        <location evidence="1">Membrane</location>
        <topology evidence="1">Multi-pass membrane protein</topology>
    </subcellularLocation>
</comment>
<reference evidence="8 9" key="1">
    <citation type="submission" date="2006-10" db="EMBL/GenBank/DDBJ databases">
        <title>The Genome Sequence of Batrachochytrium dendrobatidis JEL423.</title>
        <authorList>
            <consortium name="The Broad Institute Genome Sequencing Platform"/>
            <person name="Birren B."/>
            <person name="Lander E."/>
            <person name="Galagan J."/>
            <person name="Cuomo C."/>
            <person name="Devon K."/>
            <person name="Jaffe D."/>
            <person name="Butler J."/>
            <person name="Alvarez P."/>
            <person name="Gnerre S."/>
            <person name="Grabherr M."/>
            <person name="Kleber M."/>
            <person name="Mauceli E."/>
            <person name="Brockman W."/>
            <person name="Young S."/>
            <person name="LaButti K."/>
            <person name="Sykes S."/>
            <person name="DeCaprio D."/>
            <person name="Crawford M."/>
            <person name="Koehrsen M."/>
            <person name="Engels R."/>
            <person name="Montgomery P."/>
            <person name="Pearson M."/>
            <person name="Howarth C."/>
            <person name="Larson L."/>
            <person name="White J."/>
            <person name="O'Leary S."/>
            <person name="Kodira C."/>
            <person name="Zeng Q."/>
            <person name="Yandava C."/>
            <person name="Alvarado L."/>
            <person name="Longcore J."/>
            <person name="James T."/>
        </authorList>
    </citation>
    <scope>NUCLEOTIDE SEQUENCE [LARGE SCALE GENOMIC DNA]</scope>
    <source>
        <strain evidence="8 9">JEL423</strain>
    </source>
</reference>
<gene>
    <name evidence="8" type="ORF">BDEG_20224</name>
</gene>
<evidence type="ECO:0000256" key="5">
    <source>
        <dbReference type="ARBA" id="ARBA00022989"/>
    </source>
</evidence>
<dbReference type="GO" id="GO:0016020">
    <property type="term" value="C:membrane"/>
    <property type="evidence" value="ECO:0007669"/>
    <property type="project" value="UniProtKB-SubCell"/>
</dbReference>
<dbReference type="STRING" id="403673.A0A177W8L8"/>
<feature type="transmembrane region" description="Helical" evidence="7">
    <location>
        <begin position="58"/>
        <end position="74"/>
    </location>
</feature>
<organism evidence="8 9">
    <name type="scientific">Batrachochytrium dendrobatidis (strain JEL423)</name>
    <dbReference type="NCBI Taxonomy" id="403673"/>
    <lineage>
        <taxon>Eukaryota</taxon>
        <taxon>Fungi</taxon>
        <taxon>Fungi incertae sedis</taxon>
        <taxon>Chytridiomycota</taxon>
        <taxon>Chytridiomycota incertae sedis</taxon>
        <taxon>Chytridiomycetes</taxon>
        <taxon>Rhizophydiales</taxon>
        <taxon>Rhizophydiales incertae sedis</taxon>
        <taxon>Batrachochytrium</taxon>
    </lineage>
</organism>
<dbReference type="AlphaFoldDB" id="A0A177W8L8"/>
<name>A0A177W8L8_BATDL</name>
<dbReference type="Proteomes" id="UP000077115">
    <property type="component" value="Unassembled WGS sequence"/>
</dbReference>
<dbReference type="EMBL" id="DS022300">
    <property type="protein sequence ID" value="OAJ36004.1"/>
    <property type="molecule type" value="Genomic_DNA"/>
</dbReference>
<dbReference type="GO" id="GO:0055085">
    <property type="term" value="P:transmembrane transport"/>
    <property type="evidence" value="ECO:0007669"/>
    <property type="project" value="InterPro"/>
</dbReference>
<evidence type="ECO:0000256" key="2">
    <source>
        <dbReference type="ARBA" id="ARBA00022448"/>
    </source>
</evidence>
<keyword evidence="2" id="KW-0813">Transport</keyword>
<keyword evidence="3" id="KW-0762">Sugar transport</keyword>
<keyword evidence="5 7" id="KW-1133">Transmembrane helix</keyword>
<dbReference type="OrthoDB" id="999962at2759"/>
<evidence type="ECO:0000256" key="3">
    <source>
        <dbReference type="ARBA" id="ARBA00022597"/>
    </source>
</evidence>
<keyword evidence="4 7" id="KW-0812">Transmembrane</keyword>
<feature type="transmembrane region" description="Helical" evidence="7">
    <location>
        <begin position="21"/>
        <end position="43"/>
    </location>
</feature>
<evidence type="ECO:0000256" key="4">
    <source>
        <dbReference type="ARBA" id="ARBA00022692"/>
    </source>
</evidence>
<keyword evidence="6 7" id="KW-0472">Membrane</keyword>
<proteinExistence type="predicted"/>
<evidence type="ECO:0000313" key="9">
    <source>
        <dbReference type="Proteomes" id="UP000077115"/>
    </source>
</evidence>
<dbReference type="InterPro" id="IPR013657">
    <property type="entry name" value="SCL35B1-4/HUT1"/>
</dbReference>
<protein>
    <submittedName>
        <fullName evidence="8">Uncharacterized protein</fullName>
    </submittedName>
</protein>
<evidence type="ECO:0000313" key="8">
    <source>
        <dbReference type="EMBL" id="OAJ36004.1"/>
    </source>
</evidence>
<dbReference type="Pfam" id="PF08449">
    <property type="entry name" value="UAA"/>
    <property type="match status" value="1"/>
</dbReference>
<evidence type="ECO:0000256" key="7">
    <source>
        <dbReference type="SAM" id="Phobius"/>
    </source>
</evidence>
<accession>A0A177W8L8</accession>